<evidence type="ECO:0000313" key="2">
    <source>
        <dbReference type="Proteomes" id="UP000245762"/>
    </source>
</evidence>
<name>A0A316KTL6_9FLAO</name>
<keyword evidence="2" id="KW-1185">Reference proteome</keyword>
<organism evidence="1 2">
    <name type="scientific">Flagellimonas aquimarina</name>
    <dbReference type="NCBI Taxonomy" id="2201895"/>
    <lineage>
        <taxon>Bacteria</taxon>
        <taxon>Pseudomonadati</taxon>
        <taxon>Bacteroidota</taxon>
        <taxon>Flavobacteriia</taxon>
        <taxon>Flavobacteriales</taxon>
        <taxon>Flavobacteriaceae</taxon>
        <taxon>Flagellimonas</taxon>
    </lineage>
</organism>
<dbReference type="InterPro" id="IPR021958">
    <property type="entry name" value="DUF3575"/>
</dbReference>
<dbReference type="Pfam" id="PF12099">
    <property type="entry name" value="DUF3575"/>
    <property type="match status" value="1"/>
</dbReference>
<evidence type="ECO:0000313" key="1">
    <source>
        <dbReference type="EMBL" id="PWL37557.1"/>
    </source>
</evidence>
<comment type="caution">
    <text evidence="1">The sequence shown here is derived from an EMBL/GenBank/DDBJ whole genome shotgun (WGS) entry which is preliminary data.</text>
</comment>
<evidence type="ECO:0008006" key="3">
    <source>
        <dbReference type="Google" id="ProtNLM"/>
    </source>
</evidence>
<dbReference type="EMBL" id="QGEG01000004">
    <property type="protein sequence ID" value="PWL37557.1"/>
    <property type="molecule type" value="Genomic_DNA"/>
</dbReference>
<reference evidence="1 2" key="1">
    <citation type="submission" date="2018-05" db="EMBL/GenBank/DDBJ databases">
        <title>Complete genome sequence of Flagellimonas aquimarina ECD12 isolated from seaweed Ecklonia cava.</title>
        <authorList>
            <person name="Choi S."/>
            <person name="Seong C."/>
        </authorList>
    </citation>
    <scope>NUCLEOTIDE SEQUENCE [LARGE SCALE GENOMIC DNA]</scope>
    <source>
        <strain evidence="1 2">ECD12</strain>
    </source>
</reference>
<dbReference type="OrthoDB" id="945117at2"/>
<gene>
    <name evidence="1" type="ORF">DKG77_14705</name>
</gene>
<dbReference type="Proteomes" id="UP000245762">
    <property type="component" value="Unassembled WGS sequence"/>
</dbReference>
<protein>
    <recommendedName>
        <fullName evidence="3">DUF3575 domain-containing protein</fullName>
    </recommendedName>
</protein>
<proteinExistence type="predicted"/>
<sequence length="173" mass="19204">MKHKLSNYMNKKYLITVALFTMVFVARAQENVVKVNPLAAVFGYLEVGYERVLNENQSFQIDLGYVSFSSGNLDYTGFGIGLQYRFYVKKAKNAPEGWFLAPVANYSSSSANEFKTTVFAAGGVAGYQWNWDPITLDIYGGPAFYSVESDDEAFNFGFDGLGARFGLSLGFAF</sequence>
<accession>A0A316KTL6</accession>
<dbReference type="AlphaFoldDB" id="A0A316KTL6"/>